<dbReference type="AlphaFoldDB" id="A0A9D2HJX1"/>
<dbReference type="SUPFAM" id="SSF56601">
    <property type="entry name" value="beta-lactamase/transpeptidase-like"/>
    <property type="match status" value="1"/>
</dbReference>
<accession>A0A9D2HJX1</accession>
<dbReference type="EMBL" id="DWZA01000100">
    <property type="protein sequence ID" value="HJA72227.1"/>
    <property type="molecule type" value="Genomic_DNA"/>
</dbReference>
<organism evidence="2 3">
    <name type="scientific">Candidatus Lachnoclostridium stercoravium</name>
    <dbReference type="NCBI Taxonomy" id="2838633"/>
    <lineage>
        <taxon>Bacteria</taxon>
        <taxon>Bacillati</taxon>
        <taxon>Bacillota</taxon>
        <taxon>Clostridia</taxon>
        <taxon>Lachnospirales</taxon>
        <taxon>Lachnospiraceae</taxon>
    </lineage>
</organism>
<dbReference type="PANTHER" id="PTHR46825:SF9">
    <property type="entry name" value="BETA-LACTAMASE-RELATED DOMAIN-CONTAINING PROTEIN"/>
    <property type="match status" value="1"/>
</dbReference>
<dbReference type="InterPro" id="IPR050491">
    <property type="entry name" value="AmpC-like"/>
</dbReference>
<dbReference type="InterPro" id="IPR012338">
    <property type="entry name" value="Beta-lactam/transpept-like"/>
</dbReference>
<dbReference type="Pfam" id="PF00144">
    <property type="entry name" value="Beta-lactamase"/>
    <property type="match status" value="1"/>
</dbReference>
<dbReference type="Proteomes" id="UP000823900">
    <property type="component" value="Unassembled WGS sequence"/>
</dbReference>
<sequence>MNFMTDASRRGLEKLTEQIMEESSARGVALGITDAEGNILYEHYFGWRDAEKKLPIDRDTIFGMASVTKSFTALSIMQMQKDGLLDINDAVKDYVPEFTNKNLKDPVKIWHLLCHSGGFFPLSRIVVDQTAQEMGIEDSLDNELVCRDDFADEGVRRVAGRLDEQTRFTGRPGQRLSYCNDGFGLLSDIVRRHSDCRSFAEYLDKHILKPLGMDRSNIGFLRNSLDENAAVLYSQEPDGSWRCDRDYENNAFVLHGGGGMKSTLGDMLKYVAMYLNEGMGANGNRIIDRYSIQEMCKPRQFMKPGVYYGYGLETKQLGDMTVIEHGGSLPGVSSNLSFCPQAGIGVIVLCNTMDVPVYAIGDAALRACCGLPLLEEKISHAPYQWTDEEKRQLAGDYVSGEGDSFSLQIEEDGSLSMTLNGKYAELTPVYPWQGMVRKKYTDVYLTAIRDEDGKVFAAHYGSRVFPKE</sequence>
<evidence type="ECO:0000313" key="2">
    <source>
        <dbReference type="EMBL" id="HJA72227.1"/>
    </source>
</evidence>
<evidence type="ECO:0000313" key="3">
    <source>
        <dbReference type="Proteomes" id="UP000823900"/>
    </source>
</evidence>
<reference evidence="2" key="2">
    <citation type="submission" date="2021-04" db="EMBL/GenBank/DDBJ databases">
        <authorList>
            <person name="Gilroy R."/>
        </authorList>
    </citation>
    <scope>NUCLEOTIDE SEQUENCE</scope>
    <source>
        <strain evidence="2">CHK178-16964</strain>
    </source>
</reference>
<reference evidence="2" key="1">
    <citation type="journal article" date="2021" name="PeerJ">
        <title>Extensive microbial diversity within the chicken gut microbiome revealed by metagenomics and culture.</title>
        <authorList>
            <person name="Gilroy R."/>
            <person name="Ravi A."/>
            <person name="Getino M."/>
            <person name="Pursley I."/>
            <person name="Horton D.L."/>
            <person name="Alikhan N.F."/>
            <person name="Baker D."/>
            <person name="Gharbi K."/>
            <person name="Hall N."/>
            <person name="Watson M."/>
            <person name="Adriaenssens E.M."/>
            <person name="Foster-Nyarko E."/>
            <person name="Jarju S."/>
            <person name="Secka A."/>
            <person name="Antonio M."/>
            <person name="Oren A."/>
            <person name="Chaudhuri R.R."/>
            <person name="La Ragione R."/>
            <person name="Hildebrand F."/>
            <person name="Pallen M.J."/>
        </authorList>
    </citation>
    <scope>NUCLEOTIDE SEQUENCE</scope>
    <source>
        <strain evidence="2">CHK178-16964</strain>
    </source>
</reference>
<gene>
    <name evidence="2" type="ORF">IAA07_11755</name>
</gene>
<proteinExistence type="predicted"/>
<name>A0A9D2HJX1_9FIRM</name>
<comment type="caution">
    <text evidence="2">The sequence shown here is derived from an EMBL/GenBank/DDBJ whole genome shotgun (WGS) entry which is preliminary data.</text>
</comment>
<evidence type="ECO:0000259" key="1">
    <source>
        <dbReference type="Pfam" id="PF00144"/>
    </source>
</evidence>
<dbReference type="InterPro" id="IPR001466">
    <property type="entry name" value="Beta-lactam-related"/>
</dbReference>
<protein>
    <submittedName>
        <fullName evidence="2">Beta-lactamase family protein</fullName>
    </submittedName>
</protein>
<dbReference type="Gene3D" id="3.40.710.10">
    <property type="entry name" value="DD-peptidase/beta-lactamase superfamily"/>
    <property type="match status" value="1"/>
</dbReference>
<feature type="domain" description="Beta-lactamase-related" evidence="1">
    <location>
        <begin position="12"/>
        <end position="366"/>
    </location>
</feature>
<dbReference type="PANTHER" id="PTHR46825">
    <property type="entry name" value="D-ALANYL-D-ALANINE-CARBOXYPEPTIDASE/ENDOPEPTIDASE AMPH"/>
    <property type="match status" value="1"/>
</dbReference>